<organism evidence="1 2">
    <name type="scientific">Paenibacillus jilunlii</name>
    <dbReference type="NCBI Taxonomy" id="682956"/>
    <lineage>
        <taxon>Bacteria</taxon>
        <taxon>Bacillati</taxon>
        <taxon>Bacillota</taxon>
        <taxon>Bacilli</taxon>
        <taxon>Bacillales</taxon>
        <taxon>Paenibacillaceae</taxon>
        <taxon>Paenibacillus</taxon>
    </lineage>
</organism>
<dbReference type="Proteomes" id="UP000182783">
    <property type="component" value="Unassembled WGS sequence"/>
</dbReference>
<dbReference type="EMBL" id="FNGM01000005">
    <property type="protein sequence ID" value="SDL72050.1"/>
    <property type="molecule type" value="Genomic_DNA"/>
</dbReference>
<evidence type="ECO:0000313" key="1">
    <source>
        <dbReference type="EMBL" id="SDL72050.1"/>
    </source>
</evidence>
<name>A0A1G9MCP8_9BACL</name>
<reference evidence="1 2" key="1">
    <citation type="submission" date="2016-10" db="EMBL/GenBank/DDBJ databases">
        <authorList>
            <person name="de Groot N.N."/>
        </authorList>
    </citation>
    <scope>NUCLEOTIDE SEQUENCE [LARGE SCALE GENOMIC DNA]</scope>
    <source>
        <strain evidence="1 2">CGMCC 1.10239</strain>
    </source>
</reference>
<accession>A0A1G9MCP8</accession>
<evidence type="ECO:0000313" key="2">
    <source>
        <dbReference type="Proteomes" id="UP000182783"/>
    </source>
</evidence>
<protein>
    <submittedName>
        <fullName evidence="1">Uncharacterized protein</fullName>
    </submittedName>
</protein>
<proteinExistence type="predicted"/>
<sequence>MYSVDLFLYKACLHQTTEMDCPGRSPCPGRIGLALIRQPQPALFYYTDNPAAPSFAGQGRRVGYGQDGRAFAGQGRRVGYTRWLSLRWTGRRVGYTRRRRLRWAGAPGWILKTAAPSFIGRCNRLGFQSGVTWSTTPHNPKATPSGKSITNLLAHPISTELGGKRYTNLAHFDPTEGIWPN</sequence>
<dbReference type="AlphaFoldDB" id="A0A1G9MCP8"/>
<gene>
    <name evidence="1" type="ORF">SAMN05216191_10596</name>
</gene>